<proteinExistence type="predicted"/>
<accession>A0A6J7IE75</accession>
<organism evidence="1">
    <name type="scientific">freshwater metagenome</name>
    <dbReference type="NCBI Taxonomy" id="449393"/>
    <lineage>
        <taxon>unclassified sequences</taxon>
        <taxon>metagenomes</taxon>
        <taxon>ecological metagenomes</taxon>
    </lineage>
</organism>
<gene>
    <name evidence="1" type="ORF">UFOPK3720_00634</name>
</gene>
<dbReference type="EMBL" id="CAFBNB010000095">
    <property type="protein sequence ID" value="CAB4929229.1"/>
    <property type="molecule type" value="Genomic_DNA"/>
</dbReference>
<reference evidence="1" key="1">
    <citation type="submission" date="2020-05" db="EMBL/GenBank/DDBJ databases">
        <authorList>
            <person name="Chiriac C."/>
            <person name="Salcher M."/>
            <person name="Ghai R."/>
            <person name="Kavagutti S V."/>
        </authorList>
    </citation>
    <scope>NUCLEOTIDE SEQUENCE</scope>
</reference>
<dbReference type="AlphaFoldDB" id="A0A6J7IE75"/>
<evidence type="ECO:0000313" key="1">
    <source>
        <dbReference type="EMBL" id="CAB4929229.1"/>
    </source>
</evidence>
<protein>
    <submittedName>
        <fullName evidence="1">Unannotated protein</fullName>
    </submittedName>
</protein>
<sequence>MIGCDHDLAALLAGPWSKEPPADLRPIRDENTGRGREVIDLGLDQLEQLPPRRPALPRVELQGAGEHGAGLIAGAARCGVCGHTGLEGRDERGMRVHSRRRVVRIDDRITRSMTARGHDRAEPCVELHRGLAVEPVVGTDTGEDLGGLVGPALQAKPDRSLELDDRVHGGSDVTAGMADPVHALDVLQRQRLRREAQRPADQGVQVDEAASAQQQVKLSLTGTVLLRQSRQRAPLIVGVVIHVHPRVSGPPLHDDVDEPLECRALADDVVRFGRVEVEGPGGEESEPEHVLKAPAIARIGVALHVEPKIARTSRGQACEDDGIGHLVQHLTGPLTANLEI</sequence>
<name>A0A6J7IE75_9ZZZZ</name>